<evidence type="ECO:0000256" key="1">
    <source>
        <dbReference type="ARBA" id="ARBA00023002"/>
    </source>
</evidence>
<dbReference type="EMBL" id="MU001749">
    <property type="protein sequence ID" value="KAF2800324.1"/>
    <property type="molecule type" value="Genomic_DNA"/>
</dbReference>
<dbReference type="Proteomes" id="UP000799757">
    <property type="component" value="Unassembled WGS sequence"/>
</dbReference>
<organism evidence="2 3">
    <name type="scientific">Melanomma pulvis-pyrius CBS 109.77</name>
    <dbReference type="NCBI Taxonomy" id="1314802"/>
    <lineage>
        <taxon>Eukaryota</taxon>
        <taxon>Fungi</taxon>
        <taxon>Dikarya</taxon>
        <taxon>Ascomycota</taxon>
        <taxon>Pezizomycotina</taxon>
        <taxon>Dothideomycetes</taxon>
        <taxon>Pleosporomycetidae</taxon>
        <taxon>Pleosporales</taxon>
        <taxon>Melanommataceae</taxon>
        <taxon>Melanomma</taxon>
    </lineage>
</organism>
<proteinExistence type="predicted"/>
<dbReference type="Pfam" id="PF14027">
    <property type="entry name" value="Questin_oxidase"/>
    <property type="match status" value="1"/>
</dbReference>
<dbReference type="AlphaFoldDB" id="A0A6A6XX40"/>
<protein>
    <recommendedName>
        <fullName evidence="4">Oxidoreductase AflY</fullName>
    </recommendedName>
</protein>
<keyword evidence="3" id="KW-1185">Reference proteome</keyword>
<sequence>MSSDDLYATVTHVELSPSSTPGYTHANGLTGESAKKASELLTVNHALYHTRWSALGFHNQITHHLLALWALGASPEQIQEMFDYNTPYQVSSRQPDVTGAAQVDMADTVVFDESLGKNDFYADYLLFFETEIAKKGMQAVVKEYILKGDERANDIFCRMFTDMGAAMLHLGCGLEFQQPSVVAEALASACIHDNWPKNILLPTEEYVRSNVRTITKPLLQTLESLRSDPVIGLGVKASDPFNKTRDGLLKRVPADHLVPYLSQFQVKSEAQDLQRKLKEMMQTCAYMTGAAQQPRKLEAIDYVLLHSVTLSIHYPAILALDWLSDHDKARLLEAKGRMDALTYAGCGSPRLYSERIRDYVPKYPDHGWPELFQRAVVYRDEGHVAKLIRGLYGLVQLDETAIVPDLPIWRTDFVKIAHMVLDSSERLVNPNGSMLPDKVADAMASQIGLGGEMVVNNRKRWVFYCGVDQAWQFFPDLEVVAIPSR</sequence>
<evidence type="ECO:0000313" key="2">
    <source>
        <dbReference type="EMBL" id="KAF2800324.1"/>
    </source>
</evidence>
<gene>
    <name evidence="2" type="ORF">K505DRAFT_370324</name>
</gene>
<dbReference type="OrthoDB" id="10004862at2759"/>
<dbReference type="PANTHER" id="PTHR35870:SF1">
    <property type="entry name" value="PROTEIN, PUTATIVE (AFU_ORTHOLOGUE AFUA_5G03330)-RELATED"/>
    <property type="match status" value="1"/>
</dbReference>
<evidence type="ECO:0008006" key="4">
    <source>
        <dbReference type="Google" id="ProtNLM"/>
    </source>
</evidence>
<name>A0A6A6XX40_9PLEO</name>
<dbReference type="InterPro" id="IPR025337">
    <property type="entry name" value="Questin_oxidase-like"/>
</dbReference>
<evidence type="ECO:0000313" key="3">
    <source>
        <dbReference type="Proteomes" id="UP000799757"/>
    </source>
</evidence>
<reference evidence="2" key="1">
    <citation type="journal article" date="2020" name="Stud. Mycol.">
        <title>101 Dothideomycetes genomes: a test case for predicting lifestyles and emergence of pathogens.</title>
        <authorList>
            <person name="Haridas S."/>
            <person name="Albert R."/>
            <person name="Binder M."/>
            <person name="Bloem J."/>
            <person name="Labutti K."/>
            <person name="Salamov A."/>
            <person name="Andreopoulos B."/>
            <person name="Baker S."/>
            <person name="Barry K."/>
            <person name="Bills G."/>
            <person name="Bluhm B."/>
            <person name="Cannon C."/>
            <person name="Castanera R."/>
            <person name="Culley D."/>
            <person name="Daum C."/>
            <person name="Ezra D."/>
            <person name="Gonzalez J."/>
            <person name="Henrissat B."/>
            <person name="Kuo A."/>
            <person name="Liang C."/>
            <person name="Lipzen A."/>
            <person name="Lutzoni F."/>
            <person name="Magnuson J."/>
            <person name="Mondo S."/>
            <person name="Nolan M."/>
            <person name="Ohm R."/>
            <person name="Pangilinan J."/>
            <person name="Park H.-J."/>
            <person name="Ramirez L."/>
            <person name="Alfaro M."/>
            <person name="Sun H."/>
            <person name="Tritt A."/>
            <person name="Yoshinaga Y."/>
            <person name="Zwiers L.-H."/>
            <person name="Turgeon B."/>
            <person name="Goodwin S."/>
            <person name="Spatafora J."/>
            <person name="Crous P."/>
            <person name="Grigoriev I."/>
        </authorList>
    </citation>
    <scope>NUCLEOTIDE SEQUENCE</scope>
    <source>
        <strain evidence="2">CBS 109.77</strain>
    </source>
</reference>
<dbReference type="GO" id="GO:0016491">
    <property type="term" value="F:oxidoreductase activity"/>
    <property type="evidence" value="ECO:0007669"/>
    <property type="project" value="UniProtKB-KW"/>
</dbReference>
<accession>A0A6A6XX40</accession>
<keyword evidence="1" id="KW-0560">Oxidoreductase</keyword>
<dbReference type="PANTHER" id="PTHR35870">
    <property type="entry name" value="PROTEIN, PUTATIVE (AFU_ORTHOLOGUE AFUA_5G03330)-RELATED"/>
    <property type="match status" value="1"/>
</dbReference>